<gene>
    <name evidence="3" type="ORF">CN689_14225</name>
</gene>
<organism evidence="3 4">
    <name type="scientific">Peribacillus butanolivorans</name>
    <dbReference type="NCBI Taxonomy" id="421767"/>
    <lineage>
        <taxon>Bacteria</taxon>
        <taxon>Bacillati</taxon>
        <taxon>Bacillota</taxon>
        <taxon>Bacilli</taxon>
        <taxon>Bacillales</taxon>
        <taxon>Bacillaceae</taxon>
        <taxon>Peribacillus</taxon>
    </lineage>
</organism>
<evidence type="ECO:0000313" key="3">
    <source>
        <dbReference type="EMBL" id="PEJ32282.1"/>
    </source>
</evidence>
<accession>A0AAX0S3V9</accession>
<dbReference type="GO" id="GO:0006270">
    <property type="term" value="P:DNA replication initiation"/>
    <property type="evidence" value="ECO:0007669"/>
    <property type="project" value="InterPro"/>
</dbReference>
<dbReference type="Pfam" id="PF13730">
    <property type="entry name" value="HTH_36"/>
    <property type="match status" value="1"/>
</dbReference>
<comment type="caution">
    <text evidence="3">The sequence shown here is derived from an EMBL/GenBank/DDBJ whole genome shotgun (WGS) entry which is preliminary data.</text>
</comment>
<dbReference type="GO" id="GO:0003887">
    <property type="term" value="F:DNA-directed DNA polymerase activity"/>
    <property type="evidence" value="ECO:0007669"/>
    <property type="project" value="InterPro"/>
</dbReference>
<protein>
    <recommendedName>
        <fullName evidence="2">Initiator Rep protein WH1 domain-containing protein</fullName>
    </recommendedName>
</protein>
<sequence length="232" mass="27245">MVKEFKIQIPQDIVRNPDINSKSFVLLAKLIQQYNSQPEYTKSLTFTFKSYTKFMNFVDISNKNTFKKSLDDLIEKGLVTNEIKSLPRNGQLTITLCSDVIPELNKGQMFTQLESGVLNMSVIEEIGHVGVRILYYIKSWINYQKVGKDHCYASVERMAKDINLAEKTFIKYIKILEELKFIKVKRFDIRNENFKVDKNGNESLLLDRWNNHYFIKHDNIKKFNDKSNKLLV</sequence>
<dbReference type="Proteomes" id="UP000220106">
    <property type="component" value="Unassembled WGS sequence"/>
</dbReference>
<evidence type="ECO:0000313" key="4">
    <source>
        <dbReference type="Proteomes" id="UP000220106"/>
    </source>
</evidence>
<proteinExistence type="inferred from homology"/>
<dbReference type="InterPro" id="IPR000525">
    <property type="entry name" value="Initiator_Rep_WH1"/>
</dbReference>
<dbReference type="Pfam" id="PF01051">
    <property type="entry name" value="Rep3_N"/>
    <property type="match status" value="1"/>
</dbReference>
<evidence type="ECO:0000259" key="2">
    <source>
        <dbReference type="Pfam" id="PF01051"/>
    </source>
</evidence>
<feature type="domain" description="Initiator Rep protein WH1" evidence="2">
    <location>
        <begin position="27"/>
        <end position="114"/>
    </location>
</feature>
<comment type="similarity">
    <text evidence="1">Belongs to the initiator RepB protein family.</text>
</comment>
<name>A0AAX0S3V9_9BACI</name>
<dbReference type="RefSeq" id="WP_098176355.1">
    <property type="nucleotide sequence ID" value="NZ_NUEQ01000025.1"/>
</dbReference>
<evidence type="ECO:0000256" key="1">
    <source>
        <dbReference type="ARBA" id="ARBA00038283"/>
    </source>
</evidence>
<reference evidence="3 4" key="1">
    <citation type="submission" date="2017-09" db="EMBL/GenBank/DDBJ databases">
        <title>Large-scale bioinformatics analysis of Bacillus genomes uncovers conserved roles of natural products in bacterial physiology.</title>
        <authorList>
            <consortium name="Agbiome Team Llc"/>
            <person name="Bleich R.M."/>
            <person name="Kirk G.J."/>
            <person name="Santa Maria K.C."/>
            <person name="Allen S.E."/>
            <person name="Farag S."/>
            <person name="Shank E.A."/>
            <person name="Bowers A."/>
        </authorList>
    </citation>
    <scope>NUCLEOTIDE SEQUENCE [LARGE SCALE GENOMIC DNA]</scope>
    <source>
        <strain evidence="3 4">AFS003229</strain>
    </source>
</reference>
<dbReference type="EMBL" id="NUEQ01000025">
    <property type="protein sequence ID" value="PEJ32282.1"/>
    <property type="molecule type" value="Genomic_DNA"/>
</dbReference>
<dbReference type="AlphaFoldDB" id="A0AAX0S3V9"/>